<feature type="non-terminal residue" evidence="1">
    <location>
        <position position="1"/>
    </location>
</feature>
<dbReference type="AlphaFoldDB" id="A0A9D5BJR4"/>
<dbReference type="Gramene" id="Psat01G0331400-T1">
    <property type="protein sequence ID" value="KAI5444988.1"/>
    <property type="gene ID" value="KIW84_013314"/>
</dbReference>
<reference evidence="1 2" key="1">
    <citation type="journal article" date="2022" name="Nat. Genet.">
        <title>Improved pea reference genome and pan-genome highlight genomic features and evolutionary characteristics.</title>
        <authorList>
            <person name="Yang T."/>
            <person name="Liu R."/>
            <person name="Luo Y."/>
            <person name="Hu S."/>
            <person name="Wang D."/>
            <person name="Wang C."/>
            <person name="Pandey M.K."/>
            <person name="Ge S."/>
            <person name="Xu Q."/>
            <person name="Li N."/>
            <person name="Li G."/>
            <person name="Huang Y."/>
            <person name="Saxena R.K."/>
            <person name="Ji Y."/>
            <person name="Li M."/>
            <person name="Yan X."/>
            <person name="He Y."/>
            <person name="Liu Y."/>
            <person name="Wang X."/>
            <person name="Xiang C."/>
            <person name="Varshney R.K."/>
            <person name="Ding H."/>
            <person name="Gao S."/>
            <person name="Zong X."/>
        </authorList>
    </citation>
    <scope>NUCLEOTIDE SEQUENCE [LARGE SCALE GENOMIC DNA]</scope>
    <source>
        <strain evidence="1 2">cv. Zhongwan 6</strain>
    </source>
</reference>
<keyword evidence="2" id="KW-1185">Reference proteome</keyword>
<name>A0A9D5BJR4_PEA</name>
<evidence type="ECO:0000313" key="1">
    <source>
        <dbReference type="EMBL" id="KAI5444988.1"/>
    </source>
</evidence>
<gene>
    <name evidence="1" type="ORF">KIW84_013314</name>
</gene>
<organism evidence="1 2">
    <name type="scientific">Pisum sativum</name>
    <name type="common">Garden pea</name>
    <name type="synonym">Lathyrus oleraceus</name>
    <dbReference type="NCBI Taxonomy" id="3888"/>
    <lineage>
        <taxon>Eukaryota</taxon>
        <taxon>Viridiplantae</taxon>
        <taxon>Streptophyta</taxon>
        <taxon>Embryophyta</taxon>
        <taxon>Tracheophyta</taxon>
        <taxon>Spermatophyta</taxon>
        <taxon>Magnoliopsida</taxon>
        <taxon>eudicotyledons</taxon>
        <taxon>Gunneridae</taxon>
        <taxon>Pentapetalae</taxon>
        <taxon>rosids</taxon>
        <taxon>fabids</taxon>
        <taxon>Fabales</taxon>
        <taxon>Fabaceae</taxon>
        <taxon>Papilionoideae</taxon>
        <taxon>50 kb inversion clade</taxon>
        <taxon>NPAAA clade</taxon>
        <taxon>Hologalegina</taxon>
        <taxon>IRL clade</taxon>
        <taxon>Fabeae</taxon>
        <taxon>Lathyrus</taxon>
    </lineage>
</organism>
<dbReference type="Proteomes" id="UP001058974">
    <property type="component" value="Chromosome 1"/>
</dbReference>
<accession>A0A9D5BJR4</accession>
<sequence length="100" mass="11436">CATFSFRKLSASRFWILFRSNGTHNLFGVPSDKTPMSFLRYVVSVSFPNSRSYSHCLQHFNDDVDVVSLFNRTLHKKHTPPAIEFGKILGIKPNVVTYNV</sequence>
<protein>
    <submittedName>
        <fullName evidence="1">Uncharacterized protein</fullName>
    </submittedName>
</protein>
<comment type="caution">
    <text evidence="1">The sequence shown here is derived from an EMBL/GenBank/DDBJ whole genome shotgun (WGS) entry which is preliminary data.</text>
</comment>
<evidence type="ECO:0000313" key="2">
    <source>
        <dbReference type="Proteomes" id="UP001058974"/>
    </source>
</evidence>
<dbReference type="EMBL" id="JAMSHJ010000001">
    <property type="protein sequence ID" value="KAI5444988.1"/>
    <property type="molecule type" value="Genomic_DNA"/>
</dbReference>
<proteinExistence type="predicted"/>